<dbReference type="AlphaFoldDB" id="A0A834DF43"/>
<dbReference type="Proteomes" id="UP000664940">
    <property type="component" value="Unassembled WGS sequence"/>
</dbReference>
<sequence length="126" mass="14096">MIWCDLWPGSLFGLSYSTKFHSSGMYVPLPIMTKNLGGKMKTSRNPLKFPESGHTQGQPIHPCQQSHTRYIRGEAGGFVHSQRFSSAGVFPIIFMKRLVSSLCVHLLCSVRYPRLAGSLRKTPTNL</sequence>
<comment type="caution">
    <text evidence="1">The sequence shown here is derived from an EMBL/GenBank/DDBJ whole genome shotgun (WGS) entry which is preliminary data.</text>
</comment>
<accession>A0A834DF43</accession>
<reference evidence="1 2" key="1">
    <citation type="journal article" date="2020" name="Nature">
        <title>Six reference-quality genomes reveal evolution of bat adaptations.</title>
        <authorList>
            <person name="Jebb D."/>
            <person name="Huang Z."/>
            <person name="Pippel M."/>
            <person name="Hughes G.M."/>
            <person name="Lavrichenko K."/>
            <person name="Devanna P."/>
            <person name="Winkler S."/>
            <person name="Jermiin L.S."/>
            <person name="Skirmuntt E.C."/>
            <person name="Katzourakis A."/>
            <person name="Burkitt-Gray L."/>
            <person name="Ray D.A."/>
            <person name="Sullivan K.A.M."/>
            <person name="Roscito J.G."/>
            <person name="Kirilenko B.M."/>
            <person name="Davalos L.M."/>
            <person name="Corthals A.P."/>
            <person name="Power M.L."/>
            <person name="Jones G."/>
            <person name="Ransome R.D."/>
            <person name="Dechmann D.K.N."/>
            <person name="Locatelli A.G."/>
            <person name="Puechmaille S.J."/>
            <person name="Fedrigo O."/>
            <person name="Jarvis E.D."/>
            <person name="Hiller M."/>
            <person name="Vernes S.C."/>
            <person name="Myers E.W."/>
            <person name="Teeling E.C."/>
        </authorList>
    </citation>
    <scope>NUCLEOTIDE SEQUENCE [LARGE SCALE GENOMIC DNA]</scope>
    <source>
        <strain evidence="1">Bat1K_MPI-CBG_1</strain>
    </source>
</reference>
<name>A0A834DF43_9CHIR</name>
<dbReference type="EMBL" id="JABVXQ010000014">
    <property type="protein sequence ID" value="KAF6078351.1"/>
    <property type="molecule type" value="Genomic_DNA"/>
</dbReference>
<evidence type="ECO:0000313" key="1">
    <source>
        <dbReference type="EMBL" id="KAF6078351.1"/>
    </source>
</evidence>
<proteinExistence type="predicted"/>
<gene>
    <name evidence="1" type="ORF">HJG60_009195</name>
</gene>
<organism evidence="1 2">
    <name type="scientific">Phyllostomus discolor</name>
    <name type="common">pale spear-nosed bat</name>
    <dbReference type="NCBI Taxonomy" id="89673"/>
    <lineage>
        <taxon>Eukaryota</taxon>
        <taxon>Metazoa</taxon>
        <taxon>Chordata</taxon>
        <taxon>Craniata</taxon>
        <taxon>Vertebrata</taxon>
        <taxon>Euteleostomi</taxon>
        <taxon>Mammalia</taxon>
        <taxon>Eutheria</taxon>
        <taxon>Laurasiatheria</taxon>
        <taxon>Chiroptera</taxon>
        <taxon>Yangochiroptera</taxon>
        <taxon>Phyllostomidae</taxon>
        <taxon>Phyllostominae</taxon>
        <taxon>Phyllostomus</taxon>
    </lineage>
</organism>
<evidence type="ECO:0000313" key="2">
    <source>
        <dbReference type="Proteomes" id="UP000664940"/>
    </source>
</evidence>
<protein>
    <submittedName>
        <fullName evidence="1">Uncharacterized protein</fullName>
    </submittedName>
</protein>